<dbReference type="GO" id="GO:0004519">
    <property type="term" value="F:endonuclease activity"/>
    <property type="evidence" value="ECO:0007669"/>
    <property type="project" value="UniProtKB-KW"/>
</dbReference>
<name>A0A9X1ZH18_9GAMM</name>
<comment type="caution">
    <text evidence="6">The sequence shown here is derived from an EMBL/GenBank/DDBJ whole genome shotgun (WGS) entry which is preliminary data.</text>
</comment>
<keyword evidence="1" id="KW-0540">Nuclease</keyword>
<dbReference type="GO" id="GO:0016787">
    <property type="term" value="F:hydrolase activity"/>
    <property type="evidence" value="ECO:0007669"/>
    <property type="project" value="UniProtKB-KW"/>
</dbReference>
<evidence type="ECO:0000313" key="7">
    <source>
        <dbReference type="Proteomes" id="UP001139293"/>
    </source>
</evidence>
<feature type="signal peptide" evidence="4">
    <location>
        <begin position="1"/>
        <end position="18"/>
    </location>
</feature>
<dbReference type="Pfam" id="PF00565">
    <property type="entry name" value="SNase"/>
    <property type="match status" value="1"/>
</dbReference>
<dbReference type="Proteomes" id="UP001139293">
    <property type="component" value="Unassembled WGS sequence"/>
</dbReference>
<dbReference type="InterPro" id="IPR016071">
    <property type="entry name" value="Staphylococal_nuclease_OB-fold"/>
</dbReference>
<evidence type="ECO:0000256" key="4">
    <source>
        <dbReference type="SAM" id="SignalP"/>
    </source>
</evidence>
<feature type="domain" description="TNase-like" evidence="5">
    <location>
        <begin position="29"/>
        <end position="159"/>
    </location>
</feature>
<dbReference type="PANTHER" id="PTHR12302:SF3">
    <property type="entry name" value="SERINE_THREONINE-PROTEIN KINASE 31"/>
    <property type="match status" value="1"/>
</dbReference>
<feature type="chain" id="PRO_5040832276" evidence="4">
    <location>
        <begin position="19"/>
        <end position="257"/>
    </location>
</feature>
<evidence type="ECO:0000313" key="6">
    <source>
        <dbReference type="EMBL" id="MCL1139300.1"/>
    </source>
</evidence>
<dbReference type="PANTHER" id="PTHR12302">
    <property type="entry name" value="EBNA2 BINDING PROTEIN P100"/>
    <property type="match status" value="1"/>
</dbReference>
<proteinExistence type="predicted"/>
<evidence type="ECO:0000256" key="3">
    <source>
        <dbReference type="ARBA" id="ARBA00022801"/>
    </source>
</evidence>
<dbReference type="PROSITE" id="PS50830">
    <property type="entry name" value="TNASE_3"/>
    <property type="match status" value="1"/>
</dbReference>
<evidence type="ECO:0000259" key="5">
    <source>
        <dbReference type="PROSITE" id="PS50830"/>
    </source>
</evidence>
<sequence length="257" mass="29580">MKQIILVLLLLTTVQSYAVQASQCVPTQFDETVTLAHINDGDTITLTDGRLIRFIGIDSPEIDFQFPNLSQPYATDAKKYLSSIVKPGQTLQLAFDKKRLDPFGRTLAYVYTEDLQHLQELMLANGFAKARVYQNDYFWQCLETVEQRARDNKVGLWAHKSYQPLLADALTREDTNLWREIRGVVTGYERKGQVFELNIDDNLVLMISQQDIGKFRNILTLKLLQNRVLVRGKLYFSYGKYRLNAQHLSQITIENAP</sequence>
<organism evidence="6 7">
    <name type="scientific">Shewanella pneumatophori</name>
    <dbReference type="NCBI Taxonomy" id="314092"/>
    <lineage>
        <taxon>Bacteria</taxon>
        <taxon>Pseudomonadati</taxon>
        <taxon>Pseudomonadota</taxon>
        <taxon>Gammaproteobacteria</taxon>
        <taxon>Alteromonadales</taxon>
        <taxon>Shewanellaceae</taxon>
        <taxon>Shewanella</taxon>
    </lineage>
</organism>
<dbReference type="SMART" id="SM00318">
    <property type="entry name" value="SNc"/>
    <property type="match status" value="1"/>
</dbReference>
<dbReference type="RefSeq" id="WP_248950469.1">
    <property type="nucleotide sequence ID" value="NZ_JAKILB010000007.1"/>
</dbReference>
<dbReference type="SUPFAM" id="SSF50199">
    <property type="entry name" value="Staphylococcal nuclease"/>
    <property type="match status" value="1"/>
</dbReference>
<gene>
    <name evidence="6" type="ORF">L2740_12190</name>
</gene>
<keyword evidence="2" id="KW-0255">Endonuclease</keyword>
<protein>
    <submittedName>
        <fullName evidence="6">Thermonuclease family protein</fullName>
    </submittedName>
</protein>
<dbReference type="AlphaFoldDB" id="A0A9X1ZH18"/>
<reference evidence="6" key="1">
    <citation type="submission" date="2022-01" db="EMBL/GenBank/DDBJ databases">
        <title>Whole genome-based taxonomy of the Shewanellaceae.</title>
        <authorList>
            <person name="Martin-Rodriguez A.J."/>
        </authorList>
    </citation>
    <scope>NUCLEOTIDE SEQUENCE</scope>
    <source>
        <strain evidence="6">KCTC 23973</strain>
    </source>
</reference>
<dbReference type="Gene3D" id="2.40.50.90">
    <property type="match status" value="1"/>
</dbReference>
<dbReference type="InterPro" id="IPR035437">
    <property type="entry name" value="SNase_OB-fold_sf"/>
</dbReference>
<accession>A0A9X1ZH18</accession>
<keyword evidence="4" id="KW-0732">Signal</keyword>
<evidence type="ECO:0000256" key="1">
    <source>
        <dbReference type="ARBA" id="ARBA00022722"/>
    </source>
</evidence>
<dbReference type="EMBL" id="JAKILB010000007">
    <property type="protein sequence ID" value="MCL1139300.1"/>
    <property type="molecule type" value="Genomic_DNA"/>
</dbReference>
<keyword evidence="3" id="KW-0378">Hydrolase</keyword>
<evidence type="ECO:0000256" key="2">
    <source>
        <dbReference type="ARBA" id="ARBA00022759"/>
    </source>
</evidence>
<keyword evidence="7" id="KW-1185">Reference proteome</keyword>